<sequence length="247" mass="25789">MTLNVADAQPAGAPSAPPLLELRGISAAYEQVEVLHKVDLAVPTGKVMAVLGPNGAGKTTMLKVITGLHQPTAGDIYLAGRCVTGAAPVDLARIGLCSIPEGRGVFPNLTVSENLWMATYRGVSRKEIEEKVFPIFPRLEQRRNQAAGTMSGGEQQMLAVARAIATNPAIILLDELSMGLAPLVVDQLYDVVGKIAETGVTVLLVEQFARTALAVADLAAVMSGGRILQVGTPDEIAGDLHSAYLGG</sequence>
<comment type="similarity">
    <text evidence="1">Belongs to the ABC transporter superfamily.</text>
</comment>
<feature type="domain" description="ABC transporter" evidence="6">
    <location>
        <begin position="20"/>
        <end position="245"/>
    </location>
</feature>
<evidence type="ECO:0000259" key="6">
    <source>
        <dbReference type="PROSITE" id="PS50893"/>
    </source>
</evidence>
<gene>
    <name evidence="7" type="ORF">B4N89_05000</name>
</gene>
<evidence type="ECO:0000313" key="8">
    <source>
        <dbReference type="Proteomes" id="UP000190037"/>
    </source>
</evidence>
<dbReference type="GO" id="GO:0016887">
    <property type="term" value="F:ATP hydrolysis activity"/>
    <property type="evidence" value="ECO:0007669"/>
    <property type="project" value="InterPro"/>
</dbReference>
<dbReference type="PROSITE" id="PS00211">
    <property type="entry name" value="ABC_TRANSPORTER_1"/>
    <property type="match status" value="1"/>
</dbReference>
<comment type="caution">
    <text evidence="7">The sequence shown here is derived from an EMBL/GenBank/DDBJ whole genome shotgun (WGS) entry which is preliminary data.</text>
</comment>
<evidence type="ECO:0000256" key="3">
    <source>
        <dbReference type="ARBA" id="ARBA00022741"/>
    </source>
</evidence>
<evidence type="ECO:0000256" key="2">
    <source>
        <dbReference type="ARBA" id="ARBA00022448"/>
    </source>
</evidence>
<accession>A0A1T3NUB2</accession>
<dbReference type="PANTHER" id="PTHR43820:SF4">
    <property type="entry name" value="HIGH-AFFINITY BRANCHED-CHAIN AMINO ACID TRANSPORT ATP-BINDING PROTEIN LIVF"/>
    <property type="match status" value="1"/>
</dbReference>
<dbReference type="CDD" id="cd03224">
    <property type="entry name" value="ABC_TM1139_LivF_branched"/>
    <property type="match status" value="1"/>
</dbReference>
<dbReference type="GO" id="GO:0005524">
    <property type="term" value="F:ATP binding"/>
    <property type="evidence" value="ECO:0007669"/>
    <property type="project" value="UniProtKB-KW"/>
</dbReference>
<reference evidence="7 8" key="1">
    <citation type="submission" date="2017-03" db="EMBL/GenBank/DDBJ databases">
        <title>Draft genome sequence of Streptomyces scabrisporus NF3, endophyte isolated from Amphipterygium adstringens.</title>
        <authorList>
            <person name="Vazquez M."/>
            <person name="Ceapa C.D."/>
            <person name="Rodriguez Luna D."/>
            <person name="Sanchez Esquivel S."/>
        </authorList>
    </citation>
    <scope>NUCLEOTIDE SEQUENCE [LARGE SCALE GENOMIC DNA]</scope>
    <source>
        <strain evidence="7 8">NF3</strain>
    </source>
</reference>
<dbReference type="Proteomes" id="UP000190037">
    <property type="component" value="Unassembled WGS sequence"/>
</dbReference>
<dbReference type="InterPro" id="IPR003439">
    <property type="entry name" value="ABC_transporter-like_ATP-bd"/>
</dbReference>
<dbReference type="Pfam" id="PF00005">
    <property type="entry name" value="ABC_tran"/>
    <property type="match status" value="1"/>
</dbReference>
<evidence type="ECO:0000313" key="7">
    <source>
        <dbReference type="EMBL" id="OPC80388.1"/>
    </source>
</evidence>
<dbReference type="SMART" id="SM00382">
    <property type="entry name" value="AAA"/>
    <property type="match status" value="1"/>
</dbReference>
<dbReference type="STRING" id="159449.B4N89_05000"/>
<dbReference type="AlphaFoldDB" id="A0A1T3NUB2"/>
<keyword evidence="4 7" id="KW-0067">ATP-binding</keyword>
<proteinExistence type="inferred from homology"/>
<dbReference type="InterPro" id="IPR017871">
    <property type="entry name" value="ABC_transporter-like_CS"/>
</dbReference>
<dbReference type="eggNOG" id="COG0410">
    <property type="taxonomic scope" value="Bacteria"/>
</dbReference>
<dbReference type="GO" id="GO:0015658">
    <property type="term" value="F:branched-chain amino acid transmembrane transporter activity"/>
    <property type="evidence" value="ECO:0007669"/>
    <property type="project" value="TreeGrafter"/>
</dbReference>
<dbReference type="Gene3D" id="3.40.50.300">
    <property type="entry name" value="P-loop containing nucleotide triphosphate hydrolases"/>
    <property type="match status" value="1"/>
</dbReference>
<keyword evidence="5" id="KW-0029">Amino-acid transport</keyword>
<evidence type="ECO:0000256" key="5">
    <source>
        <dbReference type="ARBA" id="ARBA00022970"/>
    </source>
</evidence>
<dbReference type="GO" id="GO:0015807">
    <property type="term" value="P:L-amino acid transport"/>
    <property type="evidence" value="ECO:0007669"/>
    <property type="project" value="TreeGrafter"/>
</dbReference>
<evidence type="ECO:0000256" key="1">
    <source>
        <dbReference type="ARBA" id="ARBA00005417"/>
    </source>
</evidence>
<dbReference type="InterPro" id="IPR027417">
    <property type="entry name" value="P-loop_NTPase"/>
</dbReference>
<evidence type="ECO:0000256" key="4">
    <source>
        <dbReference type="ARBA" id="ARBA00022840"/>
    </source>
</evidence>
<dbReference type="SUPFAM" id="SSF52540">
    <property type="entry name" value="P-loop containing nucleoside triphosphate hydrolases"/>
    <property type="match status" value="1"/>
</dbReference>
<dbReference type="EMBL" id="MWQN01000001">
    <property type="protein sequence ID" value="OPC80388.1"/>
    <property type="molecule type" value="Genomic_DNA"/>
</dbReference>
<keyword evidence="8" id="KW-1185">Reference proteome</keyword>
<dbReference type="PANTHER" id="PTHR43820">
    <property type="entry name" value="HIGH-AFFINITY BRANCHED-CHAIN AMINO ACID TRANSPORT ATP-BINDING PROTEIN LIVF"/>
    <property type="match status" value="1"/>
</dbReference>
<dbReference type="OrthoDB" id="5179231at2"/>
<keyword evidence="3" id="KW-0547">Nucleotide-binding</keyword>
<dbReference type="RefSeq" id="WP_078974646.1">
    <property type="nucleotide sequence ID" value="NZ_MWQN01000001.1"/>
</dbReference>
<name>A0A1T3NUB2_9ACTN</name>
<dbReference type="PROSITE" id="PS50893">
    <property type="entry name" value="ABC_TRANSPORTER_2"/>
    <property type="match status" value="1"/>
</dbReference>
<dbReference type="InterPro" id="IPR052156">
    <property type="entry name" value="BCAA_Transport_ATP-bd_LivF"/>
</dbReference>
<dbReference type="InterPro" id="IPR003593">
    <property type="entry name" value="AAA+_ATPase"/>
</dbReference>
<keyword evidence="2" id="KW-0813">Transport</keyword>
<organism evidence="7 8">
    <name type="scientific">Embleya scabrispora</name>
    <dbReference type="NCBI Taxonomy" id="159449"/>
    <lineage>
        <taxon>Bacteria</taxon>
        <taxon>Bacillati</taxon>
        <taxon>Actinomycetota</taxon>
        <taxon>Actinomycetes</taxon>
        <taxon>Kitasatosporales</taxon>
        <taxon>Streptomycetaceae</taxon>
        <taxon>Embleya</taxon>
    </lineage>
</organism>
<protein>
    <submittedName>
        <fullName evidence="7">ABC transporter ATP-binding protein</fullName>
    </submittedName>
</protein>